<evidence type="ECO:0000256" key="5">
    <source>
        <dbReference type="ARBA" id="ARBA00023136"/>
    </source>
</evidence>
<feature type="transmembrane region" description="Helical" evidence="6">
    <location>
        <begin position="745"/>
        <end position="763"/>
    </location>
</feature>
<reference evidence="9" key="1">
    <citation type="submission" date="2017-02" db="EMBL/GenBank/DDBJ databases">
        <authorList>
            <person name="Varghese N."/>
            <person name="Submissions S."/>
        </authorList>
    </citation>
    <scope>NUCLEOTIDE SEQUENCE [LARGE SCALE GENOMIC DNA]</scope>
    <source>
        <strain evidence="9">ATCC 35199</strain>
    </source>
</reference>
<feature type="transmembrane region" description="Helical" evidence="6">
    <location>
        <begin position="423"/>
        <end position="443"/>
    </location>
</feature>
<keyword evidence="3 6" id="KW-0812">Transmembrane</keyword>
<evidence type="ECO:0000313" key="8">
    <source>
        <dbReference type="EMBL" id="SKB64443.1"/>
    </source>
</evidence>
<evidence type="ECO:0000256" key="3">
    <source>
        <dbReference type="ARBA" id="ARBA00022692"/>
    </source>
</evidence>
<feature type="transmembrane region" description="Helical" evidence="6">
    <location>
        <begin position="21"/>
        <end position="41"/>
    </location>
</feature>
<sequence>MKLLFNLVVNDIRKNRIISSILFAFLMLSAVLLTGGLRIGVTSITSINALSTVAQIPDYIQMHKGDYDEKAIEDFVKNHDYIEAFQVTKMLNIKNSELYHNGKSFENSLMDNSFVAQNESFDYLLDMNNEIAIIDKGEIGIPIYYAHELGIKLGDSIRVEKGSYAKDFKVSTIIRDAQMNSALTSSKRLLINEADLSELSNNLGEWEYCFEFLLEEGSIASLETDYIGEKLPSNGVGISGSLITMLNTFSHGIIIIIIMAISMLLIGIAFLCLSYIIRATLAEQSSIIGEMRAIGFTKKEIKKLYQLKYVIIAIVAGIIGYLGGTLLGDYLSESVILYYGSAKGNIELIKWGIPVIGILIQLVIVTTGCTVIISRNLRKTVLQMLKGEDDVKREGHYKLPANGFKYPNISIAFGELKCKYRQYIVVFLVFIFSSFLILLPMNMKNTINHPSFMSYMGVGESDLRIDIQYTGDLEAKRELLEAHLNNDADIEKYAIYQYGSAQVLNNDGKWDNIRIESGNQAKFPLDYLEGKAPANDNEIALSYLNAKEINKNIGENLTLNYMNKEVEFIVSGIYQDITYGGKTAKVKLEFNEKDLDAYIVYVNLKEEIDIEKKASELRGILSDSKVTPVREFIAQTLGGISDTMGIVEVATVIISLFLSVLITAMILKLIMAKEQSAIAIKKAIGFSNDDLRIQLGIRILAIQIFGIGVGTILANNFGEAIFGLMLSGFGASKIKFLINPIKAYLFCPVIQILAVLIIVTVISRGVSKYHIRNQIIE</sequence>
<feature type="domain" description="ABC3 transporter permease C-terminal" evidence="7">
    <location>
        <begin position="260"/>
        <end position="380"/>
    </location>
</feature>
<comment type="subcellular location">
    <subcellularLocation>
        <location evidence="1">Cell membrane</location>
        <topology evidence="1">Multi-pass membrane protein</topology>
    </subcellularLocation>
</comment>
<evidence type="ECO:0000256" key="4">
    <source>
        <dbReference type="ARBA" id="ARBA00022989"/>
    </source>
</evidence>
<dbReference type="RefSeq" id="WP_242951046.1">
    <property type="nucleotide sequence ID" value="NZ_FUYN01000006.1"/>
</dbReference>
<feature type="transmembrane region" description="Helical" evidence="6">
    <location>
        <begin position="649"/>
        <end position="670"/>
    </location>
</feature>
<keyword evidence="2" id="KW-1003">Cell membrane</keyword>
<dbReference type="InterPro" id="IPR038766">
    <property type="entry name" value="Membrane_comp_ABC_pdt"/>
</dbReference>
<organism evidence="8 9">
    <name type="scientific">Acetoanaerobium noterae</name>
    <dbReference type="NCBI Taxonomy" id="745369"/>
    <lineage>
        <taxon>Bacteria</taxon>
        <taxon>Bacillati</taxon>
        <taxon>Bacillota</taxon>
        <taxon>Clostridia</taxon>
        <taxon>Peptostreptococcales</taxon>
        <taxon>Filifactoraceae</taxon>
        <taxon>Acetoanaerobium</taxon>
    </lineage>
</organism>
<name>A0A1T5CYM3_9FIRM</name>
<evidence type="ECO:0000256" key="1">
    <source>
        <dbReference type="ARBA" id="ARBA00004651"/>
    </source>
</evidence>
<feature type="transmembrane region" description="Helical" evidence="6">
    <location>
        <begin position="309"/>
        <end position="331"/>
    </location>
</feature>
<dbReference type="PANTHER" id="PTHR30287:SF2">
    <property type="entry name" value="BLL1001 PROTEIN"/>
    <property type="match status" value="1"/>
</dbReference>
<evidence type="ECO:0000259" key="7">
    <source>
        <dbReference type="Pfam" id="PF02687"/>
    </source>
</evidence>
<keyword evidence="9" id="KW-1185">Reference proteome</keyword>
<dbReference type="InterPro" id="IPR003838">
    <property type="entry name" value="ABC3_permease_C"/>
</dbReference>
<dbReference type="Proteomes" id="UP000243406">
    <property type="component" value="Unassembled WGS sequence"/>
</dbReference>
<feature type="transmembrane region" description="Helical" evidence="6">
    <location>
        <begin position="351"/>
        <end position="374"/>
    </location>
</feature>
<proteinExistence type="predicted"/>
<dbReference type="PANTHER" id="PTHR30287">
    <property type="entry name" value="MEMBRANE COMPONENT OF PREDICTED ABC SUPERFAMILY METABOLITE UPTAKE TRANSPORTER"/>
    <property type="match status" value="1"/>
</dbReference>
<dbReference type="GO" id="GO:0005886">
    <property type="term" value="C:plasma membrane"/>
    <property type="evidence" value="ECO:0007669"/>
    <property type="project" value="UniProtKB-SubCell"/>
</dbReference>
<evidence type="ECO:0000256" key="6">
    <source>
        <dbReference type="SAM" id="Phobius"/>
    </source>
</evidence>
<feature type="domain" description="ABC3 transporter permease C-terminal" evidence="7">
    <location>
        <begin position="652"/>
        <end position="768"/>
    </location>
</feature>
<keyword evidence="4 6" id="KW-1133">Transmembrane helix</keyword>
<keyword evidence="5 6" id="KW-0472">Membrane</keyword>
<protein>
    <submittedName>
        <fullName evidence="8">Putative ABC transport system permease protein</fullName>
    </submittedName>
</protein>
<evidence type="ECO:0000256" key="2">
    <source>
        <dbReference type="ARBA" id="ARBA00022475"/>
    </source>
</evidence>
<feature type="transmembrane region" description="Helical" evidence="6">
    <location>
        <begin position="253"/>
        <end position="277"/>
    </location>
</feature>
<evidence type="ECO:0000313" key="9">
    <source>
        <dbReference type="Proteomes" id="UP000243406"/>
    </source>
</evidence>
<dbReference type="AlphaFoldDB" id="A0A1T5CYM3"/>
<gene>
    <name evidence="8" type="ORF">SAMN02745120_2465</name>
</gene>
<dbReference type="Pfam" id="PF02687">
    <property type="entry name" value="FtsX"/>
    <property type="match status" value="2"/>
</dbReference>
<dbReference type="EMBL" id="FUYN01000006">
    <property type="protein sequence ID" value="SKB64443.1"/>
    <property type="molecule type" value="Genomic_DNA"/>
</dbReference>
<accession>A0A1T5CYM3</accession>